<proteinExistence type="predicted"/>
<dbReference type="OrthoDB" id="117733at2759"/>
<accession>W4FMR2</accession>
<dbReference type="AlphaFoldDB" id="W4FMR2"/>
<dbReference type="VEuPathDB" id="FungiDB:H257_15944"/>
<reference evidence="1" key="1">
    <citation type="submission" date="2013-12" db="EMBL/GenBank/DDBJ databases">
        <title>The Genome Sequence of Aphanomyces astaci APO3.</title>
        <authorList>
            <consortium name="The Broad Institute Genomics Platform"/>
            <person name="Russ C."/>
            <person name="Tyler B."/>
            <person name="van West P."/>
            <person name="Dieguez-Uribeondo J."/>
            <person name="Young S.K."/>
            <person name="Zeng Q."/>
            <person name="Gargeya S."/>
            <person name="Fitzgerald M."/>
            <person name="Abouelleil A."/>
            <person name="Alvarado L."/>
            <person name="Chapman S.B."/>
            <person name="Gainer-Dewar J."/>
            <person name="Goldberg J."/>
            <person name="Griggs A."/>
            <person name="Gujja S."/>
            <person name="Hansen M."/>
            <person name="Howarth C."/>
            <person name="Imamovic A."/>
            <person name="Ireland A."/>
            <person name="Larimer J."/>
            <person name="McCowan C."/>
            <person name="Murphy C."/>
            <person name="Pearson M."/>
            <person name="Poon T.W."/>
            <person name="Priest M."/>
            <person name="Roberts A."/>
            <person name="Saif S."/>
            <person name="Shea T."/>
            <person name="Sykes S."/>
            <person name="Wortman J."/>
            <person name="Nusbaum C."/>
            <person name="Birren B."/>
        </authorList>
    </citation>
    <scope>NUCLEOTIDE SEQUENCE [LARGE SCALE GENOMIC DNA]</scope>
    <source>
        <strain evidence="1">APO3</strain>
    </source>
</reference>
<dbReference type="RefSeq" id="XP_009842541.1">
    <property type="nucleotide sequence ID" value="XM_009844239.1"/>
</dbReference>
<evidence type="ECO:0000313" key="1">
    <source>
        <dbReference type="EMBL" id="ETV67978.1"/>
    </source>
</evidence>
<sequence length="135" mass="14874">MKDHLREWITEQPALKAKHLFTKLEAAHARGEFGDVPLPSLAQVQEVVKYITKKFMIHASTVAAVQAVIVQHGMPDHADDANAHEPFVFGVATDNGVTTFDLLHQYRAACLGNPDVRILCHVDTTFKTNKSGLSS</sequence>
<gene>
    <name evidence="1" type="ORF">H257_15944</name>
</gene>
<name>W4FMR2_APHAT</name>
<organism evidence="1">
    <name type="scientific">Aphanomyces astaci</name>
    <name type="common">Crayfish plague agent</name>
    <dbReference type="NCBI Taxonomy" id="112090"/>
    <lineage>
        <taxon>Eukaryota</taxon>
        <taxon>Sar</taxon>
        <taxon>Stramenopiles</taxon>
        <taxon>Oomycota</taxon>
        <taxon>Saprolegniomycetes</taxon>
        <taxon>Saprolegniales</taxon>
        <taxon>Verrucalvaceae</taxon>
        <taxon>Aphanomyces</taxon>
    </lineage>
</organism>
<dbReference type="EMBL" id="KI913190">
    <property type="protein sequence ID" value="ETV67978.1"/>
    <property type="molecule type" value="Genomic_DNA"/>
</dbReference>
<protein>
    <submittedName>
        <fullName evidence="1">Uncharacterized protein</fullName>
    </submittedName>
</protein>
<dbReference type="GeneID" id="20817940"/>